<dbReference type="PANTHER" id="PTHR46254">
    <property type="entry name" value="PROTEIN GVQW1-RELATED"/>
    <property type="match status" value="1"/>
</dbReference>
<reference evidence="1" key="4">
    <citation type="submission" date="2025-09" db="UniProtKB">
        <authorList>
            <consortium name="Ensembl"/>
        </authorList>
    </citation>
    <scope>IDENTIFICATION</scope>
    <source>
        <strain evidence="1">17573</strain>
    </source>
</reference>
<dbReference type="Bgee" id="ENSMMUG00000056249">
    <property type="expression patterns" value="Expressed in hindlimb stylopod muscle and 12 other cell types or tissues"/>
</dbReference>
<reference evidence="2" key="1">
    <citation type="journal article" date="2007" name="Science">
        <title>Evolutionary and biomedical insights from the rhesus macaque genome.</title>
        <authorList>
            <person name="Gibbs R.A."/>
            <person name="Rogers J."/>
            <person name="Katze M.G."/>
            <person name="Bumgarner R."/>
            <person name="Weinstock G.M."/>
            <person name="Mardis E.R."/>
            <person name="Remington K.A."/>
            <person name="Strausberg R.L."/>
            <person name="Venter J.C."/>
            <person name="Wilson R.K."/>
            <person name="Batzer M.A."/>
            <person name="Bustamante C.D."/>
            <person name="Eichler E.E."/>
            <person name="Hahn M.W."/>
            <person name="Hardison R.C."/>
            <person name="Makova K.D."/>
            <person name="Miller W."/>
            <person name="Milosavljevic A."/>
            <person name="Palermo R.E."/>
            <person name="Siepel A."/>
            <person name="Sikela J.M."/>
            <person name="Attaway T."/>
            <person name="Bell S."/>
            <person name="Bernard K.E."/>
            <person name="Buhay C.J."/>
            <person name="Chandrabose M.N."/>
            <person name="Dao M."/>
            <person name="Davis C."/>
            <person name="Delehaunty K.D."/>
            <person name="Ding Y."/>
            <person name="Dinh H.H."/>
            <person name="Dugan-Rocha S."/>
            <person name="Fulton L.A."/>
            <person name="Gabisi R.A."/>
            <person name="Garner T.T."/>
            <person name="Godfrey J."/>
            <person name="Hawes A.C."/>
            <person name="Hernandez J."/>
            <person name="Hines S."/>
            <person name="Holder M."/>
            <person name="Hume J."/>
            <person name="Jhangiani S.N."/>
            <person name="Joshi V."/>
            <person name="Khan Z.M."/>
            <person name="Kirkness E.F."/>
            <person name="Cree A."/>
            <person name="Fowler R.G."/>
            <person name="Lee S."/>
            <person name="Lewis L.R."/>
            <person name="Li Z."/>
            <person name="Liu Y.-S."/>
            <person name="Moore S.M."/>
            <person name="Muzny D."/>
            <person name="Nazareth L.V."/>
            <person name="Ngo D.N."/>
            <person name="Okwuonu G.O."/>
            <person name="Pai G."/>
            <person name="Parker D."/>
            <person name="Paul H.A."/>
            <person name="Pfannkoch C."/>
            <person name="Pohl C.S."/>
            <person name="Rogers Y.-H.C."/>
            <person name="Ruiz S.J."/>
            <person name="Sabo A."/>
            <person name="Santibanez J."/>
            <person name="Schneider B.W."/>
            <person name="Smith S.M."/>
            <person name="Sodergren E."/>
            <person name="Svatek A.F."/>
            <person name="Utterback T.R."/>
            <person name="Vattathil S."/>
            <person name="Warren W."/>
            <person name="White C.S."/>
            <person name="Chinwalla A.T."/>
            <person name="Feng Y."/>
            <person name="Halpern A.L."/>
            <person name="Hillier L.W."/>
            <person name="Huang X."/>
            <person name="Minx P."/>
            <person name="Nelson J.O."/>
            <person name="Pepin K.H."/>
            <person name="Qin X."/>
            <person name="Sutton G.G."/>
            <person name="Venter E."/>
            <person name="Walenz B.P."/>
            <person name="Wallis J.W."/>
            <person name="Worley K.C."/>
            <person name="Yang S.-P."/>
            <person name="Jones S.M."/>
            <person name="Marra M.A."/>
            <person name="Rocchi M."/>
            <person name="Schein J.E."/>
            <person name="Baertsch R."/>
            <person name="Clarke L."/>
            <person name="Csuros M."/>
            <person name="Glasscock J."/>
            <person name="Harris R.A."/>
            <person name="Havlak P."/>
            <person name="Jackson A.R."/>
            <person name="Jiang H."/>
            <person name="Liu Y."/>
            <person name="Messina D.N."/>
            <person name="Shen Y."/>
            <person name="Song H.X.-Z."/>
            <person name="Wylie T."/>
            <person name="Zhang L."/>
            <person name="Birney E."/>
            <person name="Han K."/>
            <person name="Konkel M.K."/>
            <person name="Lee J."/>
            <person name="Smit A.F.A."/>
            <person name="Ullmer B."/>
            <person name="Wang H."/>
            <person name="Xing J."/>
            <person name="Burhans R."/>
            <person name="Cheng Z."/>
            <person name="Karro J.E."/>
            <person name="Ma J."/>
            <person name="Raney B."/>
            <person name="She X."/>
            <person name="Cox M.J."/>
            <person name="Demuth J.P."/>
            <person name="Dumas L.J."/>
            <person name="Han S.-G."/>
            <person name="Hopkins J."/>
            <person name="Karimpour-Fard A."/>
            <person name="Kim Y.H."/>
            <person name="Pollack J.R."/>
            <person name="Vinar T."/>
            <person name="Addo-Quaye C."/>
            <person name="Degenhardt J."/>
            <person name="Denby A."/>
            <person name="Hubisz M.J."/>
            <person name="Indap A."/>
            <person name="Kosiol C."/>
            <person name="Lahn B.T."/>
            <person name="Lawson H.A."/>
            <person name="Marklein A."/>
            <person name="Nielsen R."/>
            <person name="Vallender E.J."/>
            <person name="Clark A.G."/>
            <person name="Ferguson B."/>
            <person name="Hernandez R.D."/>
            <person name="Hirani K."/>
            <person name="Kehrer-Sawatzki H."/>
            <person name="Kolb J."/>
            <person name="Patil S."/>
            <person name="Pu L.-L."/>
            <person name="Ren Y."/>
            <person name="Smith D.G."/>
            <person name="Wheeler D.A."/>
            <person name="Schenck I."/>
            <person name="Ball E.V."/>
            <person name="Chen R."/>
            <person name="Cooper D.N."/>
            <person name="Giardine B."/>
            <person name="Hsu F."/>
            <person name="Kent W.J."/>
            <person name="Lesk A."/>
            <person name="Nelson D.L."/>
            <person name="O'brien W.E."/>
            <person name="Pruefer K."/>
            <person name="Stenson P.D."/>
            <person name="Wallace J.C."/>
            <person name="Ke H."/>
            <person name="Liu X.-M."/>
            <person name="Wang P."/>
            <person name="Xiang A.P."/>
            <person name="Yang F."/>
            <person name="Barber G.P."/>
            <person name="Haussler D."/>
            <person name="Karolchik D."/>
            <person name="Kern A.D."/>
            <person name="Kuhn R.M."/>
            <person name="Smith K.E."/>
            <person name="Zwieg A.S."/>
        </authorList>
    </citation>
    <scope>NUCLEOTIDE SEQUENCE [LARGE SCALE GENOMIC DNA]</scope>
    <source>
        <strain evidence="2">17573</strain>
    </source>
</reference>
<dbReference type="Ensembl" id="ENSMMUT00000083478.1">
    <property type="protein sequence ID" value="ENSMMUP00000066049.1"/>
    <property type="gene ID" value="ENSMMUG00000056249.1"/>
</dbReference>
<proteinExistence type="predicted"/>
<reference evidence="1" key="2">
    <citation type="submission" date="2019-01" db="EMBL/GenBank/DDBJ databases">
        <authorList>
            <person name="Graves T."/>
            <person name="Eichler E.E."/>
            <person name="Wilson R.K."/>
        </authorList>
    </citation>
    <scope>NUCLEOTIDE SEQUENCE [LARGE SCALE GENOMIC DNA]</scope>
    <source>
        <strain evidence="1">17573</strain>
    </source>
</reference>
<dbReference type="InParanoid" id="A0A5F7ZLJ3"/>
<protein>
    <submittedName>
        <fullName evidence="1">Uncharacterized protein</fullName>
    </submittedName>
</protein>
<dbReference type="Proteomes" id="UP000006718">
    <property type="component" value="Chromosome 14"/>
</dbReference>
<organism evidence="1 2">
    <name type="scientific">Macaca mulatta</name>
    <name type="common">Rhesus macaque</name>
    <dbReference type="NCBI Taxonomy" id="9544"/>
    <lineage>
        <taxon>Eukaryota</taxon>
        <taxon>Metazoa</taxon>
        <taxon>Chordata</taxon>
        <taxon>Craniata</taxon>
        <taxon>Vertebrata</taxon>
        <taxon>Euteleostomi</taxon>
        <taxon>Mammalia</taxon>
        <taxon>Eutheria</taxon>
        <taxon>Euarchontoglires</taxon>
        <taxon>Primates</taxon>
        <taxon>Haplorrhini</taxon>
        <taxon>Catarrhini</taxon>
        <taxon>Cercopithecidae</taxon>
        <taxon>Cercopithecinae</taxon>
        <taxon>Macaca</taxon>
    </lineage>
</organism>
<reference evidence="1" key="3">
    <citation type="submission" date="2025-08" db="UniProtKB">
        <authorList>
            <consortium name="Ensembl"/>
        </authorList>
    </citation>
    <scope>IDENTIFICATION</scope>
    <source>
        <strain evidence="1">17573</strain>
    </source>
</reference>
<dbReference type="GeneTree" id="ENSGT00940000167556"/>
<dbReference type="STRING" id="9544.ENSMMUP00000066049"/>
<keyword evidence="2" id="KW-1185">Reference proteome</keyword>
<name>A0A5F7ZLJ3_MACMU</name>
<sequence length="111" mass="12958">MEPCSVTKAEVHWCDLGSLQPLPPGFKQFFCLSLPSTWDYRRPPPRPANFCIFFFWRRSLTHSVAQAGVQWRNLSSLQAPPPRFMPFSCLSLLSRWDYRCPPPCLANFLYF</sequence>
<evidence type="ECO:0000313" key="2">
    <source>
        <dbReference type="Proteomes" id="UP000006718"/>
    </source>
</evidence>
<accession>A0A5F7ZLJ3</accession>
<evidence type="ECO:0000313" key="1">
    <source>
        <dbReference type="Ensembl" id="ENSMMUP00000066049.1"/>
    </source>
</evidence>
<dbReference type="PANTHER" id="PTHR46254:SF7">
    <property type="entry name" value="PI4-KINASE N-TERMINAL DOMAIN-CONTAINING PROTEIN"/>
    <property type="match status" value="1"/>
</dbReference>
<dbReference type="VEuPathDB" id="HostDB:ENSMMUG00000056249"/>
<dbReference type="AlphaFoldDB" id="A0A5F7ZLJ3"/>